<name>A0A844M384_9GAMM</name>
<dbReference type="Gene3D" id="3.40.630.30">
    <property type="match status" value="1"/>
</dbReference>
<evidence type="ECO:0000313" key="3">
    <source>
        <dbReference type="Proteomes" id="UP000442109"/>
    </source>
</evidence>
<dbReference type="EMBL" id="WFKQ01000013">
    <property type="protein sequence ID" value="MUG33273.1"/>
    <property type="molecule type" value="Genomic_DNA"/>
</dbReference>
<keyword evidence="3" id="KW-1185">Reference proteome</keyword>
<dbReference type="OrthoDB" id="9801656at2"/>
<accession>A0A844M384</accession>
<proteinExistence type="predicted"/>
<protein>
    <submittedName>
        <fullName evidence="2">GNAT family N-acetyltransferase</fullName>
    </submittedName>
</protein>
<dbReference type="GO" id="GO:0016747">
    <property type="term" value="F:acyltransferase activity, transferring groups other than amino-acyl groups"/>
    <property type="evidence" value="ECO:0007669"/>
    <property type="project" value="InterPro"/>
</dbReference>
<sequence length="166" mass="19247">MIIFETENLFLRAFTEEDLDEAISLFLDRDFMVFSPNGALNIKDATYRFYEILEHYEKYGFGKLAIIPKNTSKIIGYCGFETCLLDGRNEAELGFRLIKSERRKGYVIEAASKLIEDMKNRGFQNIIAFSEELNYPAHNLLKKLGFNKTFSSNFLNMNVVFFSKSL</sequence>
<dbReference type="AlphaFoldDB" id="A0A844M384"/>
<dbReference type="PROSITE" id="PS51186">
    <property type="entry name" value="GNAT"/>
    <property type="match status" value="1"/>
</dbReference>
<evidence type="ECO:0000313" key="2">
    <source>
        <dbReference type="EMBL" id="MUG33273.1"/>
    </source>
</evidence>
<dbReference type="InterPro" id="IPR000182">
    <property type="entry name" value="GNAT_dom"/>
</dbReference>
<gene>
    <name evidence="2" type="ORF">GB996_10810</name>
</gene>
<dbReference type="PANTHER" id="PTHR43792">
    <property type="entry name" value="GNAT FAMILY, PUTATIVE (AFU_ORTHOLOGUE AFUA_3G00765)-RELATED-RELATED"/>
    <property type="match status" value="1"/>
</dbReference>
<dbReference type="InterPro" id="IPR016181">
    <property type="entry name" value="Acyl_CoA_acyltransferase"/>
</dbReference>
<feature type="domain" description="N-acetyltransferase" evidence="1">
    <location>
        <begin position="9"/>
        <end position="166"/>
    </location>
</feature>
<dbReference type="SUPFAM" id="SSF55729">
    <property type="entry name" value="Acyl-CoA N-acyltransferases (Nat)"/>
    <property type="match status" value="1"/>
</dbReference>
<evidence type="ECO:0000259" key="1">
    <source>
        <dbReference type="PROSITE" id="PS51186"/>
    </source>
</evidence>
<dbReference type="Pfam" id="PF13302">
    <property type="entry name" value="Acetyltransf_3"/>
    <property type="match status" value="1"/>
</dbReference>
<dbReference type="InterPro" id="IPR051531">
    <property type="entry name" value="N-acetyltransferase"/>
</dbReference>
<dbReference type="Proteomes" id="UP000442109">
    <property type="component" value="Unassembled WGS sequence"/>
</dbReference>
<organism evidence="2 3">
    <name type="scientific">Psychrobacter sanguinis</name>
    <dbReference type="NCBI Taxonomy" id="861445"/>
    <lineage>
        <taxon>Bacteria</taxon>
        <taxon>Pseudomonadati</taxon>
        <taxon>Pseudomonadota</taxon>
        <taxon>Gammaproteobacteria</taxon>
        <taxon>Moraxellales</taxon>
        <taxon>Moraxellaceae</taxon>
        <taxon>Psychrobacter</taxon>
    </lineage>
</organism>
<reference evidence="2 3" key="1">
    <citation type="journal article" date="2019" name="PLoS ONE">
        <title>Pup mortality in New Zealand sea lions (Phocarctos hookeri) at Enderby Island, Auckland Islands, 2013-18.</title>
        <authorList>
            <person name="Michael S.A."/>
            <person name="Hayman D.T.S."/>
            <person name="Gray R."/>
            <person name="Zhang J."/>
            <person name="Rogers L."/>
            <person name="Roe W.D."/>
        </authorList>
    </citation>
    <scope>NUCLEOTIDE SEQUENCE [LARGE SCALE GENOMIC DNA]</scope>
    <source>
        <strain evidence="2 3">SM868</strain>
    </source>
</reference>
<comment type="caution">
    <text evidence="2">The sequence shown here is derived from an EMBL/GenBank/DDBJ whole genome shotgun (WGS) entry which is preliminary data.</text>
</comment>
<keyword evidence="2" id="KW-0808">Transferase</keyword>
<dbReference type="PANTHER" id="PTHR43792:SF1">
    <property type="entry name" value="N-ACETYLTRANSFERASE DOMAIN-CONTAINING PROTEIN"/>
    <property type="match status" value="1"/>
</dbReference>